<accession>A0ABV6BDX7</accession>
<organism evidence="13 14">
    <name type="scientific">Rheinheimera tilapiae</name>
    <dbReference type="NCBI Taxonomy" id="875043"/>
    <lineage>
        <taxon>Bacteria</taxon>
        <taxon>Pseudomonadati</taxon>
        <taxon>Pseudomonadota</taxon>
        <taxon>Gammaproteobacteria</taxon>
        <taxon>Chromatiales</taxon>
        <taxon>Chromatiaceae</taxon>
        <taxon>Rheinheimera</taxon>
    </lineage>
</organism>
<evidence type="ECO:0000256" key="10">
    <source>
        <dbReference type="SAM" id="SignalP"/>
    </source>
</evidence>
<dbReference type="InterPro" id="IPR037066">
    <property type="entry name" value="Plug_dom_sf"/>
</dbReference>
<comment type="similarity">
    <text evidence="8 9">Belongs to the TonB-dependent receptor family.</text>
</comment>
<feature type="signal peptide" evidence="10">
    <location>
        <begin position="1"/>
        <end position="25"/>
    </location>
</feature>
<name>A0ABV6BDX7_9GAMM</name>
<dbReference type="RefSeq" id="WP_377241237.1">
    <property type="nucleotide sequence ID" value="NZ_JBHLXP010000001.1"/>
</dbReference>
<keyword evidence="7 8" id="KW-0998">Cell outer membrane</keyword>
<evidence type="ECO:0000256" key="2">
    <source>
        <dbReference type="ARBA" id="ARBA00022448"/>
    </source>
</evidence>
<keyword evidence="5 9" id="KW-0798">TonB box</keyword>
<keyword evidence="13" id="KW-0675">Receptor</keyword>
<dbReference type="SUPFAM" id="SSF56935">
    <property type="entry name" value="Porins"/>
    <property type="match status" value="1"/>
</dbReference>
<evidence type="ECO:0000313" key="14">
    <source>
        <dbReference type="Proteomes" id="UP001589813"/>
    </source>
</evidence>
<gene>
    <name evidence="13" type="ORF">ACFFJP_05440</name>
</gene>
<keyword evidence="3 8" id="KW-1134">Transmembrane beta strand</keyword>
<dbReference type="Pfam" id="PF07715">
    <property type="entry name" value="Plug"/>
    <property type="match status" value="1"/>
</dbReference>
<evidence type="ECO:0000256" key="3">
    <source>
        <dbReference type="ARBA" id="ARBA00022452"/>
    </source>
</evidence>
<dbReference type="PROSITE" id="PS52016">
    <property type="entry name" value="TONB_DEPENDENT_REC_3"/>
    <property type="match status" value="1"/>
</dbReference>
<evidence type="ECO:0000256" key="8">
    <source>
        <dbReference type="PROSITE-ProRule" id="PRU01360"/>
    </source>
</evidence>
<keyword evidence="4 8" id="KW-0812">Transmembrane</keyword>
<evidence type="ECO:0000256" key="5">
    <source>
        <dbReference type="ARBA" id="ARBA00023077"/>
    </source>
</evidence>
<feature type="domain" description="TonB-dependent receptor-like beta-barrel" evidence="11">
    <location>
        <begin position="459"/>
        <end position="924"/>
    </location>
</feature>
<proteinExistence type="inferred from homology"/>
<evidence type="ECO:0000313" key="13">
    <source>
        <dbReference type="EMBL" id="MFC0047723.1"/>
    </source>
</evidence>
<dbReference type="Proteomes" id="UP001589813">
    <property type="component" value="Unassembled WGS sequence"/>
</dbReference>
<evidence type="ECO:0000256" key="6">
    <source>
        <dbReference type="ARBA" id="ARBA00023136"/>
    </source>
</evidence>
<evidence type="ECO:0000256" key="1">
    <source>
        <dbReference type="ARBA" id="ARBA00004571"/>
    </source>
</evidence>
<dbReference type="InterPro" id="IPR039426">
    <property type="entry name" value="TonB-dep_rcpt-like"/>
</dbReference>
<feature type="domain" description="TonB-dependent receptor plug" evidence="12">
    <location>
        <begin position="51"/>
        <end position="163"/>
    </location>
</feature>
<dbReference type="PANTHER" id="PTHR47234">
    <property type="match status" value="1"/>
</dbReference>
<evidence type="ECO:0000256" key="7">
    <source>
        <dbReference type="ARBA" id="ARBA00023237"/>
    </source>
</evidence>
<dbReference type="InterPro" id="IPR000531">
    <property type="entry name" value="Beta-barrel_TonB"/>
</dbReference>
<evidence type="ECO:0000259" key="11">
    <source>
        <dbReference type="Pfam" id="PF00593"/>
    </source>
</evidence>
<dbReference type="InterPro" id="IPR036942">
    <property type="entry name" value="Beta-barrel_TonB_sf"/>
</dbReference>
<comment type="subcellular location">
    <subcellularLocation>
        <location evidence="1 8">Cell outer membrane</location>
        <topology evidence="1 8">Multi-pass membrane protein</topology>
    </subcellularLocation>
</comment>
<comment type="caution">
    <text evidence="13">The sequence shown here is derived from an EMBL/GenBank/DDBJ whole genome shotgun (WGS) entry which is preliminary data.</text>
</comment>
<reference evidence="13 14" key="1">
    <citation type="submission" date="2024-09" db="EMBL/GenBank/DDBJ databases">
        <authorList>
            <person name="Sun Q."/>
            <person name="Mori K."/>
        </authorList>
    </citation>
    <scope>NUCLEOTIDE SEQUENCE [LARGE SCALE GENOMIC DNA]</scope>
    <source>
        <strain evidence="13 14">KCTC 23315</strain>
    </source>
</reference>
<dbReference type="Gene3D" id="2.170.130.10">
    <property type="entry name" value="TonB-dependent receptor, plug domain"/>
    <property type="match status" value="1"/>
</dbReference>
<dbReference type="Pfam" id="PF00593">
    <property type="entry name" value="TonB_dep_Rec_b-barrel"/>
    <property type="match status" value="1"/>
</dbReference>
<dbReference type="InterPro" id="IPR012910">
    <property type="entry name" value="Plug_dom"/>
</dbReference>
<keyword evidence="14" id="KW-1185">Reference proteome</keyword>
<dbReference type="EMBL" id="JBHLXP010000001">
    <property type="protein sequence ID" value="MFC0047723.1"/>
    <property type="molecule type" value="Genomic_DNA"/>
</dbReference>
<keyword evidence="2 8" id="KW-0813">Transport</keyword>
<evidence type="ECO:0000259" key="12">
    <source>
        <dbReference type="Pfam" id="PF07715"/>
    </source>
</evidence>
<dbReference type="Gene3D" id="2.40.170.20">
    <property type="entry name" value="TonB-dependent receptor, beta-barrel domain"/>
    <property type="match status" value="1"/>
</dbReference>
<protein>
    <submittedName>
        <fullName evidence="13">TonB-dependent receptor domain-containing protein</fullName>
    </submittedName>
</protein>
<sequence>MYKNNKLAIAVQIALSLGLVSQAQAQETQTDDKVERIEVTGSKIKRIGELSPTPVTVISGDTIVDAGVTNVGELLNDMPNAVTGLSPETTNSTIFASGLNNTALRGLGTNRTLVLVNGRRFVGSNPGNSAVDLNNIPTAMIERIEVSTGGASAVYGSDAVAGVVNIITKKSFNGFEVDAATSRPSQSGGEEDFYSLTFGNSEGKSDFIANLTYSEQSQIRGSQRDFVRDGLITIDNPANKTGTDSIPGRIVWEKTGNPILINYGKTGTFAVGGKNYVFANDGSVRPFDMNGGTAYPFVTGSANNSRYLSADGAPGDGYNTLDHTYLRTPLERLNLNMNYGYQINDDHRFTFESTYSNTKAFGESSPAFFVLSSANGIDPLNPMLTDSARKFFADNKVTSQIQNTYLADIFGNRKYDQNRTLARAAIGLEGVLTDTWGYEAYAQKGHVDANSKWFGEMLEDRFYAAIQATRDTNGNIVCKDVTARAQGCVPLNIYGSGMASQSALDWIRTDAMRDATLDQDVAGFTLTGDIYELPAGIVGSAFSVEYRKERSSSLPDPAMRSGALFNNQSSPLSGEFSVREASAEFSIPLLADLAYVKDLTLETAVRAMDYSTTGSENAWKISLNYTINDDLKLRLNRSKSVRAPNIGELYNPPGQTFSTLVDPCQQLRIDSAGVYKANVEKNCRADGMPQGWSPTPAWVNGGNKPGFIIGNTDLNSERAYDITAGFIYTPSYLDGFSLTVDYWSFKIADMIESHTAQNVVNFCYQLDSLDNPYCSLFTRDTVTRDITNYFVKPVNSASAELAGYDIETNYKFDLGNYGNLDLRLIATYTDKWNQNTTGRAGDDRKYAGSYDTFRWKGRFNANYSYDDLSLALGATYIHSSVWDRNAWTAEVNNYNDIASYIAWDLTGKYNLTPELQLRAGVLNLADRQPVRNPNTYNSGEHYDILGRRLTVGVNYKF</sequence>
<evidence type="ECO:0000256" key="9">
    <source>
        <dbReference type="RuleBase" id="RU003357"/>
    </source>
</evidence>
<feature type="chain" id="PRO_5045651602" evidence="10">
    <location>
        <begin position="26"/>
        <end position="957"/>
    </location>
</feature>
<keyword evidence="6 8" id="KW-0472">Membrane</keyword>
<evidence type="ECO:0000256" key="4">
    <source>
        <dbReference type="ARBA" id="ARBA00022692"/>
    </source>
</evidence>
<dbReference type="PANTHER" id="PTHR47234:SF2">
    <property type="entry name" value="TONB-DEPENDENT RECEPTOR"/>
    <property type="match status" value="1"/>
</dbReference>
<keyword evidence="10" id="KW-0732">Signal</keyword>